<dbReference type="EMBL" id="JACHWB010000012">
    <property type="protein sequence ID" value="MBB3021626.1"/>
    <property type="molecule type" value="Genomic_DNA"/>
</dbReference>
<gene>
    <name evidence="3" type="ORF">FHR70_004728</name>
</gene>
<dbReference type="GO" id="GO:0019534">
    <property type="term" value="F:toxin transmembrane transporter activity"/>
    <property type="evidence" value="ECO:0007669"/>
    <property type="project" value="InterPro"/>
</dbReference>
<organism evidence="3 4">
    <name type="scientific">Microvirga lupini</name>
    <dbReference type="NCBI Taxonomy" id="420324"/>
    <lineage>
        <taxon>Bacteria</taxon>
        <taxon>Pseudomonadati</taxon>
        <taxon>Pseudomonadota</taxon>
        <taxon>Alphaproteobacteria</taxon>
        <taxon>Hyphomicrobiales</taxon>
        <taxon>Methylobacteriaceae</taxon>
        <taxon>Microvirga</taxon>
    </lineage>
</organism>
<feature type="region of interest" description="Disordered" evidence="1">
    <location>
        <begin position="59"/>
        <end position="188"/>
    </location>
</feature>
<feature type="compositionally biased region" description="Basic and acidic residues" evidence="1">
    <location>
        <begin position="125"/>
        <end position="188"/>
    </location>
</feature>
<dbReference type="AlphaFoldDB" id="A0A7W4VQY4"/>
<keyword evidence="2" id="KW-1133">Transmembrane helix</keyword>
<dbReference type="Gene3D" id="3.30.1150.10">
    <property type="match status" value="1"/>
</dbReference>
<name>A0A7W4VQY4_9HYPH</name>
<evidence type="ECO:0000256" key="2">
    <source>
        <dbReference type="SAM" id="Phobius"/>
    </source>
</evidence>
<evidence type="ECO:0000256" key="1">
    <source>
        <dbReference type="SAM" id="MobiDB-lite"/>
    </source>
</evidence>
<comment type="caution">
    <text evidence="3">The sequence shown here is derived from an EMBL/GenBank/DDBJ whole genome shotgun (WGS) entry which is preliminary data.</text>
</comment>
<evidence type="ECO:0000313" key="4">
    <source>
        <dbReference type="Proteomes" id="UP000532010"/>
    </source>
</evidence>
<dbReference type="Proteomes" id="UP000532010">
    <property type="component" value="Unassembled WGS sequence"/>
</dbReference>
<keyword evidence="2" id="KW-0472">Membrane</keyword>
<reference evidence="3 4" key="1">
    <citation type="submission" date="2020-08" db="EMBL/GenBank/DDBJ databases">
        <title>The Agave Microbiome: Exploring the role of microbial communities in plant adaptations to desert environments.</title>
        <authorList>
            <person name="Partida-Martinez L.P."/>
        </authorList>
    </citation>
    <scope>NUCLEOTIDE SEQUENCE [LARGE SCALE GENOMIC DNA]</scope>
    <source>
        <strain evidence="3 4">AT3.9</strain>
    </source>
</reference>
<sequence>MALKLKFSTSEPGFWVSGVAHAALLTAAMIGLSSVAEFPEAQEGIPVEVITDAQLSQITKGETNAKAPQPKPRAERVADKTELKDPGEDKRDAPAPPKRPAEMKVAEKEEPVAAQPPPPAPPTRSQEEKAAAEAKAAEEKQLREKAEAEAIEKAKAAEQAKIEAEAKAKAQAEAKAKAEAEAKKVAEAKAKAEADAKAKAEAEAKKLAEAKAKEEAEAKARKEAQLAKKLDMGDLKQFLDSKDKSQSTGATGAEVQKTASLGTATGSAAKLSPSLRDALIGILVSQIERCYSAPIAASGGQVTAPVLDIRLNQDGSLSTEPRVLQAGSSSTDRAVADAAVRAIRKCRQFEIPAKFAPYYTDWKILNVQFDPPLS</sequence>
<evidence type="ECO:0000313" key="3">
    <source>
        <dbReference type="EMBL" id="MBB3021626.1"/>
    </source>
</evidence>
<keyword evidence="4" id="KW-1185">Reference proteome</keyword>
<dbReference type="RefSeq" id="WP_425487897.1">
    <property type="nucleotide sequence ID" value="NZ_JACHWB010000012.1"/>
</dbReference>
<protein>
    <submittedName>
        <fullName evidence="3">Colicin import membrane protein</fullName>
    </submittedName>
</protein>
<feature type="transmembrane region" description="Helical" evidence="2">
    <location>
        <begin position="12"/>
        <end position="32"/>
    </location>
</feature>
<dbReference type="NCBIfam" id="TIGR02794">
    <property type="entry name" value="tolA_full"/>
    <property type="match status" value="1"/>
</dbReference>
<proteinExistence type="predicted"/>
<dbReference type="GO" id="GO:0043213">
    <property type="term" value="P:bacteriocin transport"/>
    <property type="evidence" value="ECO:0007669"/>
    <property type="project" value="InterPro"/>
</dbReference>
<accession>A0A7W4VQY4</accession>
<dbReference type="GO" id="GO:0016020">
    <property type="term" value="C:membrane"/>
    <property type="evidence" value="ECO:0007669"/>
    <property type="project" value="InterPro"/>
</dbReference>
<dbReference type="InterPro" id="IPR014161">
    <property type="entry name" value="Tol-Pal_TolA"/>
</dbReference>
<feature type="compositionally biased region" description="Basic and acidic residues" evidence="1">
    <location>
        <begin position="72"/>
        <end position="111"/>
    </location>
</feature>
<keyword evidence="2" id="KW-0812">Transmembrane</keyword>